<comment type="function">
    <text evidence="12">Converts sphingomyelin to ceramide.</text>
</comment>
<dbReference type="InterPro" id="IPR029052">
    <property type="entry name" value="Metallo-depent_PP-like"/>
</dbReference>
<evidence type="ECO:0000313" key="17">
    <source>
        <dbReference type="EMBL" id="KAK0423677.1"/>
    </source>
</evidence>
<feature type="disulfide bond" evidence="14">
    <location>
        <begin position="544"/>
        <end position="557"/>
    </location>
</feature>
<dbReference type="GO" id="GO:0061750">
    <property type="term" value="F:acid sphingomyelin phosphodiesterase activity"/>
    <property type="evidence" value="ECO:0007669"/>
    <property type="project" value="TreeGrafter"/>
</dbReference>
<dbReference type="EC" id="3.1.4.12" evidence="12"/>
<feature type="disulfide bond" evidence="14">
    <location>
        <begin position="170"/>
        <end position="175"/>
    </location>
</feature>
<dbReference type="PANTHER" id="PTHR10340:SF34">
    <property type="entry name" value="SPHINGOMYELIN PHOSPHODIESTERASE"/>
    <property type="match status" value="1"/>
</dbReference>
<evidence type="ECO:0000256" key="13">
    <source>
        <dbReference type="PIRSR" id="PIRSR000948-1"/>
    </source>
</evidence>
<comment type="catalytic activity">
    <reaction evidence="11">
        <text>a sphingomyelin + H2O = phosphocholine + an N-acylsphing-4-enine + H(+)</text>
        <dbReference type="Rhea" id="RHEA:19253"/>
        <dbReference type="ChEBI" id="CHEBI:15377"/>
        <dbReference type="ChEBI" id="CHEBI:15378"/>
        <dbReference type="ChEBI" id="CHEBI:17636"/>
        <dbReference type="ChEBI" id="CHEBI:52639"/>
        <dbReference type="ChEBI" id="CHEBI:295975"/>
        <dbReference type="EC" id="3.1.4.12"/>
    </reaction>
    <physiologicalReaction direction="left-to-right" evidence="11">
        <dbReference type="Rhea" id="RHEA:19254"/>
    </physiologicalReaction>
</comment>
<dbReference type="InterPro" id="IPR011001">
    <property type="entry name" value="Saposin-like"/>
</dbReference>
<dbReference type="InterPro" id="IPR004843">
    <property type="entry name" value="Calcineurin-like_PHP"/>
</dbReference>
<keyword evidence="3" id="KW-0964">Secreted</keyword>
<name>A0AA39M7C7_9BILA</name>
<feature type="disulfide bond" evidence="14">
    <location>
        <begin position="40"/>
        <end position="105"/>
    </location>
</feature>
<dbReference type="GO" id="GO:0005615">
    <property type="term" value="C:extracellular space"/>
    <property type="evidence" value="ECO:0007669"/>
    <property type="project" value="TreeGrafter"/>
</dbReference>
<evidence type="ECO:0000256" key="6">
    <source>
        <dbReference type="ARBA" id="ARBA00022801"/>
    </source>
</evidence>
<comment type="similarity">
    <text evidence="2 12">Belongs to the acid sphingomyelinase family.</text>
</comment>
<dbReference type="InterPro" id="IPR008139">
    <property type="entry name" value="SaposinB_dom"/>
</dbReference>
<dbReference type="Proteomes" id="UP001175271">
    <property type="component" value="Unassembled WGS sequence"/>
</dbReference>
<evidence type="ECO:0000256" key="12">
    <source>
        <dbReference type="PIRNR" id="PIRNR000948"/>
    </source>
</evidence>
<dbReference type="Gene3D" id="3.60.21.10">
    <property type="match status" value="1"/>
</dbReference>
<feature type="disulfide bond" evidence="14">
    <location>
        <begin position="333"/>
        <end position="381"/>
    </location>
</feature>
<feature type="domain" description="Saposin B-type" evidence="16">
    <location>
        <begin position="33"/>
        <end position="116"/>
    </location>
</feature>
<evidence type="ECO:0000256" key="8">
    <source>
        <dbReference type="ARBA" id="ARBA00023157"/>
    </source>
</evidence>
<proteinExistence type="inferred from homology"/>
<evidence type="ECO:0000256" key="3">
    <source>
        <dbReference type="ARBA" id="ARBA00022525"/>
    </source>
</evidence>
<comment type="caution">
    <text evidence="17">The sequence shown here is derived from an EMBL/GenBank/DDBJ whole genome shotgun (WGS) entry which is preliminary data.</text>
</comment>
<evidence type="ECO:0000256" key="9">
    <source>
        <dbReference type="ARBA" id="ARBA00023180"/>
    </source>
</evidence>
<dbReference type="GO" id="GO:0046872">
    <property type="term" value="F:metal ion binding"/>
    <property type="evidence" value="ECO:0007669"/>
    <property type="project" value="UniProtKB-KW"/>
</dbReference>
<evidence type="ECO:0000256" key="10">
    <source>
        <dbReference type="ARBA" id="ARBA00023295"/>
    </source>
</evidence>
<organism evidence="17 18">
    <name type="scientific">Steinernema hermaphroditum</name>
    <dbReference type="NCBI Taxonomy" id="289476"/>
    <lineage>
        <taxon>Eukaryota</taxon>
        <taxon>Metazoa</taxon>
        <taxon>Ecdysozoa</taxon>
        <taxon>Nematoda</taxon>
        <taxon>Chromadorea</taxon>
        <taxon>Rhabditida</taxon>
        <taxon>Tylenchina</taxon>
        <taxon>Panagrolaimomorpha</taxon>
        <taxon>Strongyloidoidea</taxon>
        <taxon>Steinernematidae</taxon>
        <taxon>Steinernema</taxon>
    </lineage>
</organism>
<dbReference type="PIRSF" id="PIRSF000948">
    <property type="entry name" value="Sphingomy_PDE"/>
    <property type="match status" value="1"/>
</dbReference>
<keyword evidence="9" id="KW-0325">Glycoprotein</keyword>
<dbReference type="SMART" id="SM00741">
    <property type="entry name" value="SapB"/>
    <property type="match status" value="1"/>
</dbReference>
<feature type="disulfide bond" evidence="14">
    <location>
        <begin position="534"/>
        <end position="538"/>
    </location>
</feature>
<keyword evidence="8 14" id="KW-1015">Disulfide bond</keyword>
<dbReference type="AlphaFoldDB" id="A0AA39M7C7"/>
<feature type="binding site" evidence="13">
    <location>
        <position position="266"/>
    </location>
    <ligand>
        <name>Zn(2+)</name>
        <dbReference type="ChEBI" id="CHEBI:29105"/>
        <label>2</label>
    </ligand>
</feature>
<evidence type="ECO:0000313" key="18">
    <source>
        <dbReference type="Proteomes" id="UP001175271"/>
    </source>
</evidence>
<keyword evidence="5 15" id="KW-0732">Signal</keyword>
<dbReference type="EMBL" id="JAUCMV010000001">
    <property type="protein sequence ID" value="KAK0423677.1"/>
    <property type="molecule type" value="Genomic_DNA"/>
</dbReference>
<sequence>MRLWIAVPLLAAFLVVAAGVPPEENVPEAPLGNSVVCRSCTLAVKGFQFIYGRKFTQDQLMNLLVFICKTFAHTDSSVCKAMGGQFREELIYVIRELIFEPRQLCGLITSDCGESYNPFQANWSIPLPPIPKHPIAETIYPTTAPKTLRVLQISDLHFDMKYTPGAEADCGLPICCQHVPEGQAKSPAGFWGIIAACDLPHWTIENMFQHLNETSDDFDYVLLSGDYMSHNDWSYTRAEHKSVIEKLAWLFQLYLPEKPVFWAIGNHEGVPVNSFAPHFAPERFQPTWLYKSVSRANRLWLNSQAQSDMEYRGSYSIRVGQKLRLISLNTGYCENTNFWLYINQTDPDGTMSWFVNQLGQAEAAGESVHVMAHVPPGDAECLEGWAFNYYRVINRFAHTITAQFFGHVHTDSFTVFYENMNDPSSTPTGVHYTAPSVTTYEGLNPAYRIYTIEGEFEGSRYRVLDFDNYFLNLTNLKSEADTPKWEKLYSARSEYNMNDLSAQSWNELITQIGTNPEVFSRFLKNYSRREGFPCDKKCREELLCSLRRGHHNEAALCPEVTSSLESQIGKHVLYRPNPTIDPSFGDQITRSSFLDDVKSKALKKIISLFSRA</sequence>
<evidence type="ECO:0000256" key="1">
    <source>
        <dbReference type="ARBA" id="ARBA00004613"/>
    </source>
</evidence>
<accession>A0AA39M7C7</accession>
<dbReference type="GO" id="GO:0046513">
    <property type="term" value="P:ceramide biosynthetic process"/>
    <property type="evidence" value="ECO:0007669"/>
    <property type="project" value="UniProtKB-ARBA"/>
</dbReference>
<feature type="chain" id="PRO_5041286438" description="Sphingomyelin phosphodiesterase" evidence="15">
    <location>
        <begin position="20"/>
        <end position="612"/>
    </location>
</feature>
<dbReference type="CDD" id="cd00842">
    <property type="entry name" value="MPP_ASMase"/>
    <property type="match status" value="1"/>
</dbReference>
<keyword evidence="18" id="KW-1185">Reference proteome</keyword>
<evidence type="ECO:0000256" key="2">
    <source>
        <dbReference type="ARBA" id="ARBA00008234"/>
    </source>
</evidence>
<feature type="disulfide bond" evidence="14">
    <location>
        <begin position="68"/>
        <end position="79"/>
    </location>
</feature>
<evidence type="ECO:0000259" key="16">
    <source>
        <dbReference type="PROSITE" id="PS50015"/>
    </source>
</evidence>
<reference evidence="17" key="1">
    <citation type="submission" date="2023-06" db="EMBL/GenBank/DDBJ databases">
        <title>Genomic analysis of the entomopathogenic nematode Steinernema hermaphroditum.</title>
        <authorList>
            <person name="Schwarz E.M."/>
            <person name="Heppert J.K."/>
            <person name="Baniya A."/>
            <person name="Schwartz H.T."/>
            <person name="Tan C.-H."/>
            <person name="Antoshechkin I."/>
            <person name="Sternberg P.W."/>
            <person name="Goodrich-Blair H."/>
            <person name="Dillman A.R."/>
        </authorList>
    </citation>
    <scope>NUCLEOTIDE SEQUENCE</scope>
    <source>
        <strain evidence="17">PS9179</strain>
        <tissue evidence="17">Whole animal</tissue>
    </source>
</reference>
<evidence type="ECO:0000256" key="5">
    <source>
        <dbReference type="ARBA" id="ARBA00022729"/>
    </source>
</evidence>
<dbReference type="GO" id="GO:0016020">
    <property type="term" value="C:membrane"/>
    <property type="evidence" value="ECO:0007669"/>
    <property type="project" value="GOC"/>
</dbReference>
<gene>
    <name evidence="17" type="ORF">QR680_008272</name>
</gene>
<feature type="disulfide bond" evidence="14">
    <location>
        <begin position="176"/>
        <end position="197"/>
    </location>
</feature>
<evidence type="ECO:0000256" key="7">
    <source>
        <dbReference type="ARBA" id="ARBA00022833"/>
    </source>
</evidence>
<feature type="binding site" evidence="13">
    <location>
        <position position="155"/>
    </location>
    <ligand>
        <name>Zn(2+)</name>
        <dbReference type="ChEBI" id="CHEBI:29105"/>
        <label>1</label>
    </ligand>
</feature>
<dbReference type="Pfam" id="PF00149">
    <property type="entry name" value="Metallophos"/>
    <property type="match status" value="1"/>
</dbReference>
<dbReference type="SUPFAM" id="SSF47862">
    <property type="entry name" value="Saposin"/>
    <property type="match status" value="1"/>
</dbReference>
<dbReference type="InterPro" id="IPR045473">
    <property type="entry name" value="ASM_C"/>
</dbReference>
<dbReference type="GO" id="GO:0005764">
    <property type="term" value="C:lysosome"/>
    <property type="evidence" value="ECO:0007669"/>
    <property type="project" value="TreeGrafter"/>
</dbReference>
<dbReference type="PROSITE" id="PS50015">
    <property type="entry name" value="SAP_B"/>
    <property type="match status" value="1"/>
</dbReference>
<dbReference type="InterPro" id="IPR011160">
    <property type="entry name" value="Sphingomy_PDE"/>
</dbReference>
<dbReference type="PANTHER" id="PTHR10340">
    <property type="entry name" value="SPHINGOMYELIN PHOSPHODIESTERASE"/>
    <property type="match status" value="1"/>
</dbReference>
<keyword evidence="4 13" id="KW-0479">Metal-binding</keyword>
<keyword evidence="10 12" id="KW-0326">Glycosidase</keyword>
<feature type="signal peptide" evidence="15">
    <location>
        <begin position="1"/>
        <end position="19"/>
    </location>
</feature>
<feature type="binding site" evidence="13">
    <location>
        <position position="373"/>
    </location>
    <ligand>
        <name>Zn(2+)</name>
        <dbReference type="ChEBI" id="CHEBI:29105"/>
        <label>2</label>
    </ligand>
</feature>
<dbReference type="GO" id="GO:0016798">
    <property type="term" value="F:hydrolase activity, acting on glycosyl bonds"/>
    <property type="evidence" value="ECO:0007669"/>
    <property type="project" value="UniProtKB-KW"/>
</dbReference>
<dbReference type="InterPro" id="IPR041805">
    <property type="entry name" value="ASMase/PPN1_MPP"/>
</dbReference>
<comment type="subcellular location">
    <subcellularLocation>
        <location evidence="1">Secreted</location>
    </subcellularLocation>
</comment>
<dbReference type="Pfam" id="PF19272">
    <property type="entry name" value="ASMase_C"/>
    <property type="match status" value="1"/>
</dbReference>
<keyword evidence="7 13" id="KW-0862">Zinc</keyword>
<evidence type="ECO:0000256" key="14">
    <source>
        <dbReference type="PIRSR" id="PIRSR000948-2"/>
    </source>
</evidence>
<dbReference type="SUPFAM" id="SSF56300">
    <property type="entry name" value="Metallo-dependent phosphatases"/>
    <property type="match status" value="1"/>
</dbReference>
<keyword evidence="6 12" id="KW-0378">Hydrolase</keyword>
<feature type="binding site" evidence="13">
    <location>
        <position position="226"/>
    </location>
    <ligand>
        <name>Zn(2+)</name>
        <dbReference type="ChEBI" id="CHEBI:29105"/>
        <label>1</label>
    </ligand>
</feature>
<protein>
    <recommendedName>
        <fullName evidence="12">Sphingomyelin phosphodiesterase</fullName>
        <ecNumber evidence="12">3.1.4.12</ecNumber>
    </recommendedName>
</protein>
<evidence type="ECO:0000256" key="15">
    <source>
        <dbReference type="SAM" id="SignalP"/>
    </source>
</evidence>
<feature type="binding site" evidence="13">
    <location>
        <position position="409"/>
    </location>
    <ligand>
        <name>Zn(2+)</name>
        <dbReference type="ChEBI" id="CHEBI:29105"/>
        <label>1</label>
    </ligand>
</feature>
<comment type="cofactor">
    <cofactor evidence="13">
        <name>Zn(2+)</name>
        <dbReference type="ChEBI" id="CHEBI:29105"/>
    </cofactor>
    <text evidence="13">Binds 2 Zn(2+) ions per subunit.</text>
</comment>
<feature type="binding site" evidence="13">
    <location>
        <position position="407"/>
    </location>
    <ligand>
        <name>Zn(2+)</name>
        <dbReference type="ChEBI" id="CHEBI:29105"/>
        <label>2</label>
    </ligand>
</feature>
<dbReference type="GO" id="GO:0006685">
    <property type="term" value="P:sphingomyelin catabolic process"/>
    <property type="evidence" value="ECO:0007669"/>
    <property type="project" value="UniProtKB-UniRule"/>
</dbReference>
<feature type="binding site" evidence="13">
    <location>
        <position position="157"/>
    </location>
    <ligand>
        <name>Zn(2+)</name>
        <dbReference type="ChEBI" id="CHEBI:29105"/>
        <label>1</label>
    </ligand>
</feature>
<evidence type="ECO:0000256" key="4">
    <source>
        <dbReference type="ARBA" id="ARBA00022723"/>
    </source>
</evidence>
<feature type="disulfide bond" evidence="14">
    <location>
        <begin position="37"/>
        <end position="112"/>
    </location>
</feature>
<feature type="binding site" evidence="13">
    <location>
        <position position="226"/>
    </location>
    <ligand>
        <name>Zn(2+)</name>
        <dbReference type="ChEBI" id="CHEBI:29105"/>
        <label>2</label>
    </ligand>
</feature>
<evidence type="ECO:0000256" key="11">
    <source>
        <dbReference type="ARBA" id="ARBA00047268"/>
    </source>
</evidence>